<dbReference type="PANTHER" id="PTHR30269">
    <property type="entry name" value="TRANSMEMBRANE PROTEIN YFCA"/>
    <property type="match status" value="1"/>
</dbReference>
<comment type="caution">
    <text evidence="9">The sequence shown here is derived from an EMBL/GenBank/DDBJ whole genome shotgun (WGS) entry which is preliminary data.</text>
</comment>
<evidence type="ECO:0000313" key="10">
    <source>
        <dbReference type="Proteomes" id="UP000295060"/>
    </source>
</evidence>
<sequence length="241" mass="24045">MSGTAGLLLGGVVLLGAFVQWLTGMGFALVAVPALVMVLGPVDGVSFSNCAAGVVCLLGLSRGWRQVRLQAMVPLVIAAACTAPLGAWFSRVLPEPVLLVVMGGLVTVTAALLMSGLRVPALKGLAGALTAGAAGGFMNTAAGLGGPPVSLYAVNANWTIREFVPNALFYGTIVNVFSLVTRGVPPLAGDEWLVAAAGLILGAGLGALLAGRIPDPVARVLVLSLAVAGGIMTAIKGLLAI</sequence>
<evidence type="ECO:0000256" key="2">
    <source>
        <dbReference type="ARBA" id="ARBA00009142"/>
    </source>
</evidence>
<keyword evidence="7 8" id="KW-0472">Membrane</keyword>
<dbReference type="RefSeq" id="WP_202871273.1">
    <property type="nucleotide sequence ID" value="NZ_SODU01000004.1"/>
</dbReference>
<feature type="transmembrane region" description="Helical" evidence="8">
    <location>
        <begin position="72"/>
        <end position="90"/>
    </location>
</feature>
<feature type="transmembrane region" description="Helical" evidence="8">
    <location>
        <begin position="217"/>
        <end position="239"/>
    </location>
</feature>
<keyword evidence="3" id="KW-0813">Transport</keyword>
<keyword evidence="4 8" id="KW-1003">Cell membrane</keyword>
<evidence type="ECO:0000256" key="7">
    <source>
        <dbReference type="ARBA" id="ARBA00023136"/>
    </source>
</evidence>
<comment type="similarity">
    <text evidence="2 8">Belongs to the 4-toluene sulfonate uptake permease (TSUP) (TC 2.A.102) family.</text>
</comment>
<reference evidence="9 10" key="1">
    <citation type="submission" date="2019-03" db="EMBL/GenBank/DDBJ databases">
        <title>Genomic Encyclopedia of Type Strains, Phase III (KMG-III): the genomes of soil and plant-associated and newly described type strains.</title>
        <authorList>
            <person name="Whitman W."/>
        </authorList>
    </citation>
    <scope>NUCLEOTIDE SEQUENCE [LARGE SCALE GENOMIC DNA]</scope>
    <source>
        <strain evidence="9 10">VKMAc-2574</strain>
    </source>
</reference>
<dbReference type="EMBL" id="SODU01000004">
    <property type="protein sequence ID" value="TDW84173.1"/>
    <property type="molecule type" value="Genomic_DNA"/>
</dbReference>
<evidence type="ECO:0000256" key="5">
    <source>
        <dbReference type="ARBA" id="ARBA00022692"/>
    </source>
</evidence>
<keyword evidence="5 8" id="KW-0812">Transmembrane</keyword>
<comment type="subcellular location">
    <subcellularLocation>
        <location evidence="1 8">Cell membrane</location>
        <topology evidence="1 8">Multi-pass membrane protein</topology>
    </subcellularLocation>
</comment>
<keyword evidence="10" id="KW-1185">Reference proteome</keyword>
<protein>
    <recommendedName>
        <fullName evidence="8">Probable membrane transporter protein</fullName>
    </recommendedName>
</protein>
<feature type="transmembrane region" description="Helical" evidence="8">
    <location>
        <begin position="96"/>
        <end position="117"/>
    </location>
</feature>
<evidence type="ECO:0000256" key="1">
    <source>
        <dbReference type="ARBA" id="ARBA00004651"/>
    </source>
</evidence>
<feature type="transmembrane region" description="Helical" evidence="8">
    <location>
        <begin position="163"/>
        <end position="180"/>
    </location>
</feature>
<feature type="transmembrane region" description="Helical" evidence="8">
    <location>
        <begin position="38"/>
        <end position="60"/>
    </location>
</feature>
<feature type="transmembrane region" description="Helical" evidence="8">
    <location>
        <begin position="124"/>
        <end position="143"/>
    </location>
</feature>
<evidence type="ECO:0000256" key="6">
    <source>
        <dbReference type="ARBA" id="ARBA00022989"/>
    </source>
</evidence>
<evidence type="ECO:0000256" key="3">
    <source>
        <dbReference type="ARBA" id="ARBA00022448"/>
    </source>
</evidence>
<keyword evidence="6 8" id="KW-1133">Transmembrane helix</keyword>
<organism evidence="9 10">
    <name type="scientific">Kribbella pratensis</name>
    <dbReference type="NCBI Taxonomy" id="2512112"/>
    <lineage>
        <taxon>Bacteria</taxon>
        <taxon>Bacillati</taxon>
        <taxon>Actinomycetota</taxon>
        <taxon>Actinomycetes</taxon>
        <taxon>Propionibacteriales</taxon>
        <taxon>Kribbellaceae</taxon>
        <taxon>Kribbella</taxon>
    </lineage>
</organism>
<feature type="transmembrane region" description="Helical" evidence="8">
    <location>
        <begin position="7"/>
        <end position="32"/>
    </location>
</feature>
<dbReference type="PANTHER" id="PTHR30269:SF37">
    <property type="entry name" value="MEMBRANE TRANSPORTER PROTEIN"/>
    <property type="match status" value="1"/>
</dbReference>
<accession>A0ABY2F7L9</accession>
<dbReference type="InterPro" id="IPR002781">
    <property type="entry name" value="TM_pro_TauE-like"/>
</dbReference>
<evidence type="ECO:0000256" key="4">
    <source>
        <dbReference type="ARBA" id="ARBA00022475"/>
    </source>
</evidence>
<gene>
    <name evidence="9" type="ORF">EV137_6977</name>
</gene>
<feature type="transmembrane region" description="Helical" evidence="8">
    <location>
        <begin position="192"/>
        <end position="211"/>
    </location>
</feature>
<proteinExistence type="inferred from homology"/>
<dbReference type="Pfam" id="PF01925">
    <property type="entry name" value="TauE"/>
    <property type="match status" value="1"/>
</dbReference>
<evidence type="ECO:0000313" key="9">
    <source>
        <dbReference type="EMBL" id="TDW84173.1"/>
    </source>
</evidence>
<evidence type="ECO:0000256" key="8">
    <source>
        <dbReference type="RuleBase" id="RU363041"/>
    </source>
</evidence>
<dbReference type="Proteomes" id="UP000295060">
    <property type="component" value="Unassembled WGS sequence"/>
</dbReference>
<dbReference type="InterPro" id="IPR052017">
    <property type="entry name" value="TSUP"/>
</dbReference>
<name>A0ABY2F7L9_9ACTN</name>